<reference evidence="1 2" key="1">
    <citation type="journal article" date="2019" name="Int. J. Syst. Evol. Microbiol.">
        <title>The Global Catalogue of Microorganisms (GCM) 10K type strain sequencing project: providing services to taxonomists for standard genome sequencing and annotation.</title>
        <authorList>
            <consortium name="The Broad Institute Genomics Platform"/>
            <consortium name="The Broad Institute Genome Sequencing Center for Infectious Disease"/>
            <person name="Wu L."/>
            <person name="Ma J."/>
        </authorList>
    </citation>
    <scope>NUCLEOTIDE SEQUENCE [LARGE SCALE GENOMIC DNA]</scope>
    <source>
        <strain evidence="1 2">JCM 16083</strain>
    </source>
</reference>
<keyword evidence="2" id="KW-1185">Reference proteome</keyword>
<evidence type="ECO:0000313" key="2">
    <source>
        <dbReference type="Proteomes" id="UP001501126"/>
    </source>
</evidence>
<evidence type="ECO:0000313" key="1">
    <source>
        <dbReference type="EMBL" id="GAA0874272.1"/>
    </source>
</evidence>
<dbReference type="SUPFAM" id="SSF51658">
    <property type="entry name" value="Xylose isomerase-like"/>
    <property type="match status" value="1"/>
</dbReference>
<dbReference type="InterPro" id="IPR007801">
    <property type="entry name" value="MbnB/TglH/ChrH"/>
</dbReference>
<dbReference type="PANTHER" id="PTHR42194:SF1">
    <property type="entry name" value="UPF0276 PROTEIN HI_1600"/>
    <property type="match status" value="1"/>
</dbReference>
<gene>
    <name evidence="1" type="ORF">GCM10009118_06800</name>
</gene>
<accession>A0ABN1MML4</accession>
<dbReference type="PANTHER" id="PTHR42194">
    <property type="entry name" value="UPF0276 PROTEIN HI_1600"/>
    <property type="match status" value="1"/>
</dbReference>
<organism evidence="1 2">
    <name type="scientific">Wandonia haliotis</name>
    <dbReference type="NCBI Taxonomy" id="574963"/>
    <lineage>
        <taxon>Bacteria</taxon>
        <taxon>Pseudomonadati</taxon>
        <taxon>Bacteroidota</taxon>
        <taxon>Flavobacteriia</taxon>
        <taxon>Flavobacteriales</taxon>
        <taxon>Crocinitomicaceae</taxon>
        <taxon>Wandonia</taxon>
    </lineage>
</organism>
<dbReference type="EMBL" id="BAAAFH010000003">
    <property type="protein sequence ID" value="GAA0874272.1"/>
    <property type="molecule type" value="Genomic_DNA"/>
</dbReference>
<dbReference type="InterPro" id="IPR036237">
    <property type="entry name" value="Xyl_isomerase-like_sf"/>
</dbReference>
<dbReference type="RefSeq" id="WP_343785160.1">
    <property type="nucleotide sequence ID" value="NZ_BAAAFH010000003.1"/>
</dbReference>
<protein>
    <submittedName>
        <fullName evidence="1">DUF692 domain-containing protein</fullName>
    </submittedName>
</protein>
<comment type="caution">
    <text evidence="1">The sequence shown here is derived from an EMBL/GenBank/DDBJ whole genome shotgun (WGS) entry which is preliminary data.</text>
</comment>
<sequence>MMNCPLSGVGLGFRRDIADLLLNWGDENKPRFVELAPENWMSLGGASKVLLEKVAAQYPITTHGLSLSIGSPDEIDFGFLAQVKDFLDRFQIEHYTEHLSFSQCNNVHLYDLLPVAFTNNAVEHVAAKVARVQDFMKRELILENISYYTNVPSEMSELEFITKIAEKCGCGLLLDVNNVYVNAFNHSYDPYAFLNSFPLDKVKYIHMAGHTKVSEDLIIDTHGEEIIQPVYDLLKFVLPKLSRVPILLERDFNFPENPEDLKRELRQLNRIENEVIKQSYHA</sequence>
<proteinExistence type="predicted"/>
<dbReference type="Gene3D" id="3.20.20.150">
    <property type="entry name" value="Divalent-metal-dependent TIM barrel enzymes"/>
    <property type="match status" value="1"/>
</dbReference>
<dbReference type="Proteomes" id="UP001501126">
    <property type="component" value="Unassembled WGS sequence"/>
</dbReference>
<dbReference type="Pfam" id="PF05114">
    <property type="entry name" value="MbnB_TglH_ChrH"/>
    <property type="match status" value="1"/>
</dbReference>
<dbReference type="NCBIfam" id="NF003818">
    <property type="entry name" value="PRK05409.1"/>
    <property type="match status" value="1"/>
</dbReference>
<name>A0ABN1MML4_9FLAO</name>